<organism evidence="1 2">
    <name type="scientific">Owenia fusiformis</name>
    <name type="common">Polychaete worm</name>
    <dbReference type="NCBI Taxonomy" id="6347"/>
    <lineage>
        <taxon>Eukaryota</taxon>
        <taxon>Metazoa</taxon>
        <taxon>Spiralia</taxon>
        <taxon>Lophotrochozoa</taxon>
        <taxon>Annelida</taxon>
        <taxon>Polychaeta</taxon>
        <taxon>Sedentaria</taxon>
        <taxon>Canalipalpata</taxon>
        <taxon>Sabellida</taxon>
        <taxon>Oweniida</taxon>
        <taxon>Oweniidae</taxon>
        <taxon>Owenia</taxon>
    </lineage>
</organism>
<sequence length="104" mass="12416">MNPDLKKHSAYLTLLTQPETTKQQRTALLKSMSLGQLKIICEIILNIGLKNIDMTEQEKQQLSSYKPTFEFLSDKHRGWNKKRLRLLKKSRVCYFYLNYFFQKL</sequence>
<dbReference type="EMBL" id="CAIIXF020000004">
    <property type="protein sequence ID" value="CAH1780781.1"/>
    <property type="molecule type" value="Genomic_DNA"/>
</dbReference>
<comment type="caution">
    <text evidence="1">The sequence shown here is derived from an EMBL/GenBank/DDBJ whole genome shotgun (WGS) entry which is preliminary data.</text>
</comment>
<evidence type="ECO:0000313" key="1">
    <source>
        <dbReference type="EMBL" id="CAH1780781.1"/>
    </source>
</evidence>
<dbReference type="AlphaFoldDB" id="A0A8J1Y2M8"/>
<evidence type="ECO:0000313" key="2">
    <source>
        <dbReference type="Proteomes" id="UP000749559"/>
    </source>
</evidence>
<name>A0A8J1Y2M8_OWEFU</name>
<protein>
    <submittedName>
        <fullName evidence="1">Uncharacterized protein</fullName>
    </submittedName>
</protein>
<accession>A0A8J1Y2M8</accession>
<dbReference type="Proteomes" id="UP000749559">
    <property type="component" value="Unassembled WGS sequence"/>
</dbReference>
<reference evidence="1" key="1">
    <citation type="submission" date="2022-03" db="EMBL/GenBank/DDBJ databases">
        <authorList>
            <person name="Martin C."/>
        </authorList>
    </citation>
    <scope>NUCLEOTIDE SEQUENCE</scope>
</reference>
<keyword evidence="2" id="KW-1185">Reference proteome</keyword>
<proteinExistence type="predicted"/>
<gene>
    <name evidence="1" type="ORF">OFUS_LOCUS7426</name>
</gene>